<comment type="caution">
    <text evidence="12">The sequence shown here is derived from an EMBL/GenBank/DDBJ whole genome shotgun (WGS) entry which is preliminary data.</text>
</comment>
<dbReference type="GO" id="GO:0043137">
    <property type="term" value="P:DNA replication, removal of RNA primer"/>
    <property type="evidence" value="ECO:0007669"/>
    <property type="project" value="TreeGrafter"/>
</dbReference>
<evidence type="ECO:0000313" key="12">
    <source>
        <dbReference type="EMBL" id="KRN06404.1"/>
    </source>
</evidence>
<comment type="catalytic activity">
    <reaction evidence="1">
        <text>Endonucleolytic cleavage to 5'-phosphomonoester.</text>
        <dbReference type="EC" id="3.1.26.4"/>
    </reaction>
</comment>
<evidence type="ECO:0000256" key="5">
    <source>
        <dbReference type="ARBA" id="ARBA00012180"/>
    </source>
</evidence>
<accession>A0A0R2E222</accession>
<evidence type="ECO:0000256" key="6">
    <source>
        <dbReference type="ARBA" id="ARBA00022722"/>
    </source>
</evidence>
<dbReference type="InterPro" id="IPR002156">
    <property type="entry name" value="RNaseH_domain"/>
</dbReference>
<evidence type="ECO:0000259" key="11">
    <source>
        <dbReference type="PROSITE" id="PS50879"/>
    </source>
</evidence>
<dbReference type="PANTHER" id="PTHR10642">
    <property type="entry name" value="RIBONUCLEASE H1"/>
    <property type="match status" value="1"/>
</dbReference>
<keyword evidence="10" id="KW-0460">Magnesium</keyword>
<evidence type="ECO:0000256" key="8">
    <source>
        <dbReference type="ARBA" id="ARBA00022759"/>
    </source>
</evidence>
<protein>
    <recommendedName>
        <fullName evidence="5">ribonuclease H</fullName>
        <ecNumber evidence="5">3.1.26.4</ecNumber>
    </recommendedName>
</protein>
<comment type="subunit">
    <text evidence="4">Monomer.</text>
</comment>
<keyword evidence="8" id="KW-0255">Endonuclease</keyword>
<evidence type="ECO:0000256" key="1">
    <source>
        <dbReference type="ARBA" id="ARBA00000077"/>
    </source>
</evidence>
<feature type="domain" description="RNase H type-1" evidence="11">
    <location>
        <begin position="1"/>
        <end position="153"/>
    </location>
</feature>
<keyword evidence="13" id="KW-1185">Reference proteome</keyword>
<comment type="similarity">
    <text evidence="3">Belongs to the RNase H family.</text>
</comment>
<dbReference type="eggNOG" id="COG0328">
    <property type="taxonomic scope" value="Bacteria"/>
</dbReference>
<evidence type="ECO:0000313" key="13">
    <source>
        <dbReference type="Proteomes" id="UP000050961"/>
    </source>
</evidence>
<dbReference type="PANTHER" id="PTHR10642:SF26">
    <property type="entry name" value="RIBONUCLEASE H1"/>
    <property type="match status" value="1"/>
</dbReference>
<evidence type="ECO:0000256" key="10">
    <source>
        <dbReference type="ARBA" id="ARBA00022842"/>
    </source>
</evidence>
<dbReference type="STRING" id="1423806.FD15_GL001025"/>
<evidence type="ECO:0000256" key="9">
    <source>
        <dbReference type="ARBA" id="ARBA00022801"/>
    </source>
</evidence>
<dbReference type="PROSITE" id="PS50879">
    <property type="entry name" value="RNASE_H_1"/>
    <property type="match status" value="1"/>
</dbReference>
<dbReference type="InterPro" id="IPR050092">
    <property type="entry name" value="RNase_H"/>
</dbReference>
<keyword evidence="9" id="KW-0378">Hydrolase</keyword>
<dbReference type="CDD" id="cd09278">
    <property type="entry name" value="RNase_HI_prokaryote_like"/>
    <property type="match status" value="1"/>
</dbReference>
<dbReference type="EMBL" id="AYZF01000011">
    <property type="protein sequence ID" value="KRN06404.1"/>
    <property type="molecule type" value="Genomic_DNA"/>
</dbReference>
<dbReference type="RefSeq" id="WP_338040116.1">
    <property type="nucleotide sequence ID" value="NZ_AYZF01000011.1"/>
</dbReference>
<dbReference type="AlphaFoldDB" id="A0A0R2E222"/>
<dbReference type="InterPro" id="IPR036397">
    <property type="entry name" value="RNaseH_sf"/>
</dbReference>
<name>A0A0R2E222_9LACO</name>
<evidence type="ECO:0000256" key="2">
    <source>
        <dbReference type="ARBA" id="ARBA00001946"/>
    </source>
</evidence>
<organism evidence="12 13">
    <name type="scientific">Liquorilactobacillus sucicola DSM 21376 = JCM 15457</name>
    <dbReference type="NCBI Taxonomy" id="1423806"/>
    <lineage>
        <taxon>Bacteria</taxon>
        <taxon>Bacillati</taxon>
        <taxon>Bacillota</taxon>
        <taxon>Bacilli</taxon>
        <taxon>Lactobacillales</taxon>
        <taxon>Lactobacillaceae</taxon>
        <taxon>Liquorilactobacillus</taxon>
    </lineage>
</organism>
<dbReference type="GO" id="GO:0003676">
    <property type="term" value="F:nucleic acid binding"/>
    <property type="evidence" value="ECO:0007669"/>
    <property type="project" value="InterPro"/>
</dbReference>
<dbReference type="InterPro" id="IPR012337">
    <property type="entry name" value="RNaseH-like_sf"/>
</dbReference>
<evidence type="ECO:0000256" key="7">
    <source>
        <dbReference type="ARBA" id="ARBA00022723"/>
    </source>
</evidence>
<dbReference type="GO" id="GO:0046872">
    <property type="term" value="F:metal ion binding"/>
    <property type="evidence" value="ECO:0007669"/>
    <property type="project" value="UniProtKB-KW"/>
</dbReference>
<comment type="cofactor">
    <cofactor evidence="2">
        <name>Mg(2+)</name>
        <dbReference type="ChEBI" id="CHEBI:18420"/>
    </cofactor>
</comment>
<evidence type="ECO:0000256" key="4">
    <source>
        <dbReference type="ARBA" id="ARBA00011245"/>
    </source>
</evidence>
<dbReference type="EC" id="3.1.26.4" evidence="5"/>
<dbReference type="InterPro" id="IPR022892">
    <property type="entry name" value="RNaseHI"/>
</dbReference>
<sequence>MLWTDGGSRNHGNKLGQHVKKNDKAAWAFLIKMNTDQVARSGGELGATNNRMEVMALLCALKYLVEHNLQNKSILAILDSRYVLDAIQKGWVFGWKRRGWKTSSGTEVANKELWMQMTTLLPRFECLAFQWTKGHQKNEGNIFVDRLLNETMDKMD</sequence>
<dbReference type="SUPFAM" id="SSF53098">
    <property type="entry name" value="Ribonuclease H-like"/>
    <property type="match status" value="1"/>
</dbReference>
<dbReference type="PATRIC" id="fig|1423806.3.peg.1042"/>
<dbReference type="Pfam" id="PF00075">
    <property type="entry name" value="RNase_H"/>
    <property type="match status" value="1"/>
</dbReference>
<dbReference type="Gene3D" id="3.30.420.10">
    <property type="entry name" value="Ribonuclease H-like superfamily/Ribonuclease H"/>
    <property type="match status" value="1"/>
</dbReference>
<gene>
    <name evidence="12" type="ORF">FD15_GL001025</name>
</gene>
<dbReference type="Proteomes" id="UP000050961">
    <property type="component" value="Unassembled WGS sequence"/>
</dbReference>
<keyword evidence="6" id="KW-0540">Nuclease</keyword>
<reference evidence="12 13" key="1">
    <citation type="journal article" date="2015" name="Genome Announc.">
        <title>Expanding the biotechnology potential of lactobacilli through comparative genomics of 213 strains and associated genera.</title>
        <authorList>
            <person name="Sun Z."/>
            <person name="Harris H.M."/>
            <person name="McCann A."/>
            <person name="Guo C."/>
            <person name="Argimon S."/>
            <person name="Zhang W."/>
            <person name="Yang X."/>
            <person name="Jeffery I.B."/>
            <person name="Cooney J.C."/>
            <person name="Kagawa T.F."/>
            <person name="Liu W."/>
            <person name="Song Y."/>
            <person name="Salvetti E."/>
            <person name="Wrobel A."/>
            <person name="Rasinkangas P."/>
            <person name="Parkhill J."/>
            <person name="Rea M.C."/>
            <person name="O'Sullivan O."/>
            <person name="Ritari J."/>
            <person name="Douillard F.P."/>
            <person name="Paul Ross R."/>
            <person name="Yang R."/>
            <person name="Briner A.E."/>
            <person name="Felis G.E."/>
            <person name="de Vos W.M."/>
            <person name="Barrangou R."/>
            <person name="Klaenhammer T.R."/>
            <person name="Caufield P.W."/>
            <person name="Cui Y."/>
            <person name="Zhang H."/>
            <person name="O'Toole P.W."/>
        </authorList>
    </citation>
    <scope>NUCLEOTIDE SEQUENCE [LARGE SCALE GENOMIC DNA]</scope>
    <source>
        <strain evidence="12 13">DSM 21376</strain>
    </source>
</reference>
<evidence type="ECO:0000256" key="3">
    <source>
        <dbReference type="ARBA" id="ARBA00005300"/>
    </source>
</evidence>
<keyword evidence="7" id="KW-0479">Metal-binding</keyword>
<dbReference type="GO" id="GO:0004523">
    <property type="term" value="F:RNA-DNA hybrid ribonuclease activity"/>
    <property type="evidence" value="ECO:0007669"/>
    <property type="project" value="UniProtKB-EC"/>
</dbReference>
<proteinExistence type="inferred from homology"/>